<dbReference type="InterPro" id="IPR046947">
    <property type="entry name" value="LytR-like"/>
</dbReference>
<dbReference type="Pfam" id="PF04397">
    <property type="entry name" value="LytTR"/>
    <property type="match status" value="1"/>
</dbReference>
<evidence type="ECO:0000313" key="2">
    <source>
        <dbReference type="EMBL" id="RFS21364.1"/>
    </source>
</evidence>
<dbReference type="SMART" id="SM00850">
    <property type="entry name" value="LytTR"/>
    <property type="match status" value="1"/>
</dbReference>
<dbReference type="InterPro" id="IPR007492">
    <property type="entry name" value="LytTR_DNA-bd_dom"/>
</dbReference>
<keyword evidence="3" id="KW-1185">Reference proteome</keyword>
<evidence type="ECO:0000313" key="3">
    <source>
        <dbReference type="Proteomes" id="UP000260644"/>
    </source>
</evidence>
<comment type="caution">
    <text evidence="2">The sequence shown here is derived from an EMBL/GenBank/DDBJ whole genome shotgun (WGS) entry which is preliminary data.</text>
</comment>
<protein>
    <recommendedName>
        <fullName evidence="1">HTH LytTR-type domain-containing protein</fullName>
    </recommendedName>
</protein>
<reference evidence="2 3" key="1">
    <citation type="submission" date="2018-07" db="EMBL/GenBank/DDBJ databases">
        <title>Chitinophaga K2CV101002-2 sp. nov., isolated from a monsoon evergreen broad-leaved forest soil.</title>
        <authorList>
            <person name="Lv Y."/>
        </authorList>
    </citation>
    <scope>NUCLEOTIDE SEQUENCE [LARGE SCALE GENOMIC DNA]</scope>
    <source>
        <strain evidence="2 3">GDMCC 1.1288</strain>
    </source>
</reference>
<evidence type="ECO:0000259" key="1">
    <source>
        <dbReference type="PROSITE" id="PS50930"/>
    </source>
</evidence>
<proteinExistence type="predicted"/>
<dbReference type="Proteomes" id="UP000260644">
    <property type="component" value="Unassembled WGS sequence"/>
</dbReference>
<dbReference type="PROSITE" id="PS50930">
    <property type="entry name" value="HTH_LYTTR"/>
    <property type="match status" value="1"/>
</dbReference>
<dbReference type="RefSeq" id="WP_116976775.1">
    <property type="nucleotide sequence ID" value="NZ_QPMM01000008.1"/>
</dbReference>
<organism evidence="2 3">
    <name type="scientific">Chitinophaga silvatica</name>
    <dbReference type="NCBI Taxonomy" id="2282649"/>
    <lineage>
        <taxon>Bacteria</taxon>
        <taxon>Pseudomonadati</taxon>
        <taxon>Bacteroidota</taxon>
        <taxon>Chitinophagia</taxon>
        <taxon>Chitinophagales</taxon>
        <taxon>Chitinophagaceae</taxon>
        <taxon>Chitinophaga</taxon>
    </lineage>
</organism>
<dbReference type="PANTHER" id="PTHR37299">
    <property type="entry name" value="TRANSCRIPTIONAL REGULATOR-RELATED"/>
    <property type="match status" value="1"/>
</dbReference>
<dbReference type="Gene3D" id="2.40.50.1020">
    <property type="entry name" value="LytTr DNA-binding domain"/>
    <property type="match status" value="1"/>
</dbReference>
<dbReference type="GO" id="GO:0000156">
    <property type="term" value="F:phosphorelay response regulator activity"/>
    <property type="evidence" value="ECO:0007669"/>
    <property type="project" value="InterPro"/>
</dbReference>
<sequence>MALNCIIIGNNPEGFHELENYLSEIPFVYLIGRFANLEEADLWLKNGVVDILIMGVMEDDPVLQLGEVYLLPLFILLYADGLQEPVDFQPVEPLTLPFTSTALKNTFSQINTIINMEGIETPSSFISDYFSIRTTEKLEKVAYNDLQYVEVLNDHIMLHLGEQKLLTEETLDYIIAKLPATTFMRVHRWFVINLKYIDNIGEDYVQVAGAKIRLTSAMQQELLKRYRILQ</sequence>
<name>A0A3E1Y8C8_9BACT</name>
<dbReference type="EMBL" id="QPMM01000008">
    <property type="protein sequence ID" value="RFS21364.1"/>
    <property type="molecule type" value="Genomic_DNA"/>
</dbReference>
<dbReference type="OrthoDB" id="653109at2"/>
<dbReference type="AlphaFoldDB" id="A0A3E1Y8C8"/>
<dbReference type="GO" id="GO:0003677">
    <property type="term" value="F:DNA binding"/>
    <property type="evidence" value="ECO:0007669"/>
    <property type="project" value="InterPro"/>
</dbReference>
<gene>
    <name evidence="2" type="ORF">DVR12_15805</name>
</gene>
<accession>A0A3E1Y8C8</accession>
<feature type="domain" description="HTH LytTR-type" evidence="1">
    <location>
        <begin position="130"/>
        <end position="200"/>
    </location>
</feature>
<dbReference type="PANTHER" id="PTHR37299:SF1">
    <property type="entry name" value="STAGE 0 SPORULATION PROTEIN A HOMOLOG"/>
    <property type="match status" value="1"/>
</dbReference>